<keyword evidence="2" id="KW-0342">GTP-binding</keyword>
<evidence type="ECO:0000256" key="1">
    <source>
        <dbReference type="ARBA" id="ARBA00022741"/>
    </source>
</evidence>
<keyword evidence="5" id="KW-0378">Hydrolase</keyword>
<dbReference type="InterPro" id="IPR032859">
    <property type="entry name" value="KH_dom-like"/>
</dbReference>
<evidence type="ECO:0000313" key="6">
    <source>
        <dbReference type="Proteomes" id="UP001214638"/>
    </source>
</evidence>
<evidence type="ECO:0000259" key="3">
    <source>
        <dbReference type="Pfam" id="PF01926"/>
    </source>
</evidence>
<dbReference type="InterPro" id="IPR015946">
    <property type="entry name" value="KH_dom-like_a/b"/>
</dbReference>
<sequence>MYVTLIGRSNVGKSSLFNALVKHGRTIPNSLKSIVSDIAGTTKNAKYGHFYLKGNRITLVDTGGIEGILLNSINHNDHSLNNTIPPRILSDAFGAVSQSKVVFYVLDGQEGVTPLDLKIGSMIREWMNKSNSKPEMKLVVNKMGNKDTVDYVEHASNVLFDCYSLDFGDPLFVNALNHMGINEMKEFIGKHILDVKEDLQINLEDLALSSESFSNNKCLRVLVQEGADCVQNEGNLDDEIDRSIRTCASVKESFIPNNRWLRFLNNVCGSIPFTRNDGDYAIPCTLSPAQRLAKMYFPSEQQYEDDFKDDNLSQNTTSVDEMKDDKLMGIEPRKVLVLGSVGGCQSTLINVLSHENPSMNSINLNFMEETQSPNWHSVFAKWALPPKYGHDAKQPVELLSAAPLNLGGILGKSSSRQTVSLLRNCNAVILCADYYDSRKNFKVDVTKRELAWLSRAIRLHKPTVIVVPVGAHYKGGKLKLNIANASHEFTCIPIIPISLFKDPGNLQMQNAQMQLLACSRKIQKVLIEMFQTSAKTIETNNLNKWLRAYLAKWPPPWKDGSKVNVKFTSQVRSWPPTFVMWSNVYSMFPRHYLLQLQKALSAEFGFQGVPLKFIIRTTANPRQGGRPSRNIAWRRRLGD</sequence>
<gene>
    <name evidence="5" type="ORF">BdWA1_003381</name>
</gene>
<dbReference type="EMBL" id="JALLKP010000005">
    <property type="protein sequence ID" value="KAK2195081.1"/>
    <property type="molecule type" value="Genomic_DNA"/>
</dbReference>
<protein>
    <submittedName>
        <fullName evidence="5">Bifunctional P-loop containing nucleoside triphosphate hydrolase/GTPase Der</fullName>
    </submittedName>
</protein>
<evidence type="ECO:0000259" key="4">
    <source>
        <dbReference type="Pfam" id="PF14714"/>
    </source>
</evidence>
<dbReference type="GeneID" id="94337678"/>
<reference evidence="5" key="1">
    <citation type="journal article" date="2023" name="Nat. Microbiol.">
        <title>Babesia duncani multi-omics identifies virulence factors and drug targets.</title>
        <authorList>
            <person name="Singh P."/>
            <person name="Lonardi S."/>
            <person name="Liang Q."/>
            <person name="Vydyam P."/>
            <person name="Khabirova E."/>
            <person name="Fang T."/>
            <person name="Gihaz S."/>
            <person name="Thekkiniath J."/>
            <person name="Munshi M."/>
            <person name="Abel S."/>
            <person name="Ciampossin L."/>
            <person name="Batugedara G."/>
            <person name="Gupta M."/>
            <person name="Lu X.M."/>
            <person name="Lenz T."/>
            <person name="Chakravarty S."/>
            <person name="Cornillot E."/>
            <person name="Hu Y."/>
            <person name="Ma W."/>
            <person name="Gonzalez L.M."/>
            <person name="Sanchez S."/>
            <person name="Estrada K."/>
            <person name="Sanchez-Flores A."/>
            <person name="Montero E."/>
            <person name="Harb O.S."/>
            <person name="Le Roch K.G."/>
            <person name="Mamoun C.B."/>
        </authorList>
    </citation>
    <scope>NUCLEOTIDE SEQUENCE</scope>
    <source>
        <strain evidence="5">WA1</strain>
    </source>
</reference>
<dbReference type="RefSeq" id="XP_067801924.1">
    <property type="nucleotide sequence ID" value="XM_067948393.1"/>
</dbReference>
<dbReference type="Gene3D" id="3.30.300.20">
    <property type="match status" value="1"/>
</dbReference>
<dbReference type="Proteomes" id="UP001214638">
    <property type="component" value="Unassembled WGS sequence"/>
</dbReference>
<dbReference type="InterPro" id="IPR006073">
    <property type="entry name" value="GTP-bd"/>
</dbReference>
<feature type="domain" description="GTPase Der C-terminal KH-domain-like" evidence="4">
    <location>
        <begin position="537"/>
        <end position="616"/>
    </location>
</feature>
<dbReference type="InterPro" id="IPR027417">
    <property type="entry name" value="P-loop_NTPase"/>
</dbReference>
<dbReference type="GO" id="GO:0016787">
    <property type="term" value="F:hydrolase activity"/>
    <property type="evidence" value="ECO:0007669"/>
    <property type="project" value="UniProtKB-KW"/>
</dbReference>
<proteinExistence type="predicted"/>
<dbReference type="GO" id="GO:0005525">
    <property type="term" value="F:GTP binding"/>
    <property type="evidence" value="ECO:0007669"/>
    <property type="project" value="UniProtKB-KW"/>
</dbReference>
<dbReference type="Gene3D" id="3.40.50.300">
    <property type="entry name" value="P-loop containing nucleotide triphosphate hydrolases"/>
    <property type="match status" value="1"/>
</dbReference>
<dbReference type="KEGG" id="bdw:94337678"/>
<dbReference type="PANTHER" id="PTHR43834">
    <property type="entry name" value="GTPASE DER"/>
    <property type="match status" value="1"/>
</dbReference>
<comment type="caution">
    <text evidence="5">The sequence shown here is derived from an EMBL/GenBank/DDBJ whole genome shotgun (WGS) entry which is preliminary data.</text>
</comment>
<name>A0AAD9PIC3_9APIC</name>
<dbReference type="Pfam" id="PF01926">
    <property type="entry name" value="MMR_HSR1"/>
    <property type="match status" value="1"/>
</dbReference>
<keyword evidence="6" id="KW-1185">Reference proteome</keyword>
<dbReference type="Pfam" id="PF14714">
    <property type="entry name" value="KH_dom-like"/>
    <property type="match status" value="1"/>
</dbReference>
<dbReference type="AlphaFoldDB" id="A0AAD9PIC3"/>
<evidence type="ECO:0000313" key="5">
    <source>
        <dbReference type="EMBL" id="KAK2195081.1"/>
    </source>
</evidence>
<feature type="domain" description="G" evidence="3">
    <location>
        <begin position="3"/>
        <end position="142"/>
    </location>
</feature>
<organism evidence="5 6">
    <name type="scientific">Babesia duncani</name>
    <dbReference type="NCBI Taxonomy" id="323732"/>
    <lineage>
        <taxon>Eukaryota</taxon>
        <taxon>Sar</taxon>
        <taxon>Alveolata</taxon>
        <taxon>Apicomplexa</taxon>
        <taxon>Aconoidasida</taxon>
        <taxon>Piroplasmida</taxon>
        <taxon>Babesiidae</taxon>
        <taxon>Babesia</taxon>
    </lineage>
</organism>
<accession>A0AAD9PIC3</accession>
<dbReference type="PANTHER" id="PTHR43834:SF6">
    <property type="entry name" value="GTPASE DER"/>
    <property type="match status" value="1"/>
</dbReference>
<evidence type="ECO:0000256" key="2">
    <source>
        <dbReference type="ARBA" id="ARBA00023134"/>
    </source>
</evidence>
<keyword evidence="1" id="KW-0547">Nucleotide-binding</keyword>
<dbReference type="SUPFAM" id="SSF52540">
    <property type="entry name" value="P-loop containing nucleoside triphosphate hydrolases"/>
    <property type="match status" value="2"/>
</dbReference>